<evidence type="ECO:0000313" key="2">
    <source>
        <dbReference type="Proteomes" id="UP000179242"/>
    </source>
</evidence>
<proteinExistence type="predicted"/>
<accession>A0A1F4U7J1</accession>
<dbReference type="AlphaFoldDB" id="A0A1F4U7J1"/>
<name>A0A1F4U7J1_UNCSA</name>
<organism evidence="1 2">
    <name type="scientific">candidate division WOR-1 bacterium RIFOXYC2_FULL_46_14</name>
    <dbReference type="NCBI Taxonomy" id="1802587"/>
    <lineage>
        <taxon>Bacteria</taxon>
        <taxon>Bacillati</taxon>
        <taxon>Saganbacteria</taxon>
    </lineage>
</organism>
<gene>
    <name evidence="1" type="ORF">A2438_01370</name>
</gene>
<reference evidence="1 2" key="1">
    <citation type="journal article" date="2016" name="Nat. Commun.">
        <title>Thousands of microbial genomes shed light on interconnected biogeochemical processes in an aquifer system.</title>
        <authorList>
            <person name="Anantharaman K."/>
            <person name="Brown C.T."/>
            <person name="Hug L.A."/>
            <person name="Sharon I."/>
            <person name="Castelle C.J."/>
            <person name="Probst A.J."/>
            <person name="Thomas B.C."/>
            <person name="Singh A."/>
            <person name="Wilkins M.J."/>
            <person name="Karaoz U."/>
            <person name="Brodie E.L."/>
            <person name="Williams K.H."/>
            <person name="Hubbard S.S."/>
            <person name="Banfield J.F."/>
        </authorList>
    </citation>
    <scope>NUCLEOTIDE SEQUENCE [LARGE SCALE GENOMIC DNA]</scope>
</reference>
<comment type="caution">
    <text evidence="1">The sequence shown here is derived from an EMBL/GenBank/DDBJ whole genome shotgun (WGS) entry which is preliminary data.</text>
</comment>
<dbReference type="EMBL" id="MEUJ01000002">
    <property type="protein sequence ID" value="OGC40924.1"/>
    <property type="molecule type" value="Genomic_DNA"/>
</dbReference>
<dbReference type="Proteomes" id="UP000179242">
    <property type="component" value="Unassembled WGS sequence"/>
</dbReference>
<protein>
    <submittedName>
        <fullName evidence="1">Uncharacterized protein</fullName>
    </submittedName>
</protein>
<evidence type="ECO:0000313" key="1">
    <source>
        <dbReference type="EMBL" id="OGC40924.1"/>
    </source>
</evidence>
<sequence length="68" mass="8264">MDRISKDFLFFPPRIFYALHVFKVRFADIGDNRVGGTDNFNQFFHVSRFLDRHFNHGHPMFLSQFQKR</sequence>